<comment type="caution">
    <text evidence="1">The sequence shown here is derived from an EMBL/GenBank/DDBJ whole genome shotgun (WGS) entry which is preliminary data.</text>
</comment>
<evidence type="ECO:0000313" key="2">
    <source>
        <dbReference type="Proteomes" id="UP001642540"/>
    </source>
</evidence>
<organism evidence="1 2">
    <name type="scientific">Orchesella dallaii</name>
    <dbReference type="NCBI Taxonomy" id="48710"/>
    <lineage>
        <taxon>Eukaryota</taxon>
        <taxon>Metazoa</taxon>
        <taxon>Ecdysozoa</taxon>
        <taxon>Arthropoda</taxon>
        <taxon>Hexapoda</taxon>
        <taxon>Collembola</taxon>
        <taxon>Entomobryomorpha</taxon>
        <taxon>Entomobryoidea</taxon>
        <taxon>Orchesellidae</taxon>
        <taxon>Orchesellinae</taxon>
        <taxon>Orchesella</taxon>
    </lineage>
</organism>
<dbReference type="Proteomes" id="UP001642540">
    <property type="component" value="Unassembled WGS sequence"/>
</dbReference>
<accession>A0ABP1SB05</accession>
<reference evidence="1 2" key="1">
    <citation type="submission" date="2024-08" db="EMBL/GenBank/DDBJ databases">
        <authorList>
            <person name="Cucini C."/>
            <person name="Frati F."/>
        </authorList>
    </citation>
    <scope>NUCLEOTIDE SEQUENCE [LARGE SCALE GENOMIC DNA]</scope>
</reference>
<keyword evidence="2" id="KW-1185">Reference proteome</keyword>
<sequence>MWACIKYRNKRRRKWHERFSERKEIWEWRRRTKKTKHAWMAYTFQLKESSYHTADNDEMSVFFFWLAMQCCFYAVRHEFLAVLHLSILKQATKLLIKVVSCHLYAVR</sequence>
<evidence type="ECO:0000313" key="1">
    <source>
        <dbReference type="EMBL" id="CAL8148408.1"/>
    </source>
</evidence>
<gene>
    <name evidence="1" type="ORF">ODALV1_LOCUS31415</name>
</gene>
<proteinExistence type="predicted"/>
<dbReference type="EMBL" id="CAXLJM020000170">
    <property type="protein sequence ID" value="CAL8148408.1"/>
    <property type="molecule type" value="Genomic_DNA"/>
</dbReference>
<name>A0ABP1SB05_9HEXA</name>
<protein>
    <submittedName>
        <fullName evidence="1">Uncharacterized protein</fullName>
    </submittedName>
</protein>